<reference evidence="1" key="1">
    <citation type="submission" date="2018-05" db="EMBL/GenBank/DDBJ databases">
        <authorList>
            <person name="Lanie J.A."/>
            <person name="Ng W.-L."/>
            <person name="Kazmierczak K.M."/>
            <person name="Andrzejewski T.M."/>
            <person name="Davidsen T.M."/>
            <person name="Wayne K.J."/>
            <person name="Tettelin H."/>
            <person name="Glass J.I."/>
            <person name="Rusch D."/>
            <person name="Podicherti R."/>
            <person name="Tsui H.-C.T."/>
            <person name="Winkler M.E."/>
        </authorList>
    </citation>
    <scope>NUCLEOTIDE SEQUENCE</scope>
</reference>
<organism evidence="1">
    <name type="scientific">marine metagenome</name>
    <dbReference type="NCBI Taxonomy" id="408172"/>
    <lineage>
        <taxon>unclassified sequences</taxon>
        <taxon>metagenomes</taxon>
        <taxon>ecological metagenomes</taxon>
    </lineage>
</organism>
<proteinExistence type="predicted"/>
<dbReference type="Gene3D" id="3.60.15.10">
    <property type="entry name" value="Ribonuclease Z/Hydroxyacylglutathione hydrolase-like"/>
    <property type="match status" value="1"/>
</dbReference>
<dbReference type="EMBL" id="UINC01112544">
    <property type="protein sequence ID" value="SVC81566.1"/>
    <property type="molecule type" value="Genomic_DNA"/>
</dbReference>
<feature type="non-terminal residue" evidence="1">
    <location>
        <position position="53"/>
    </location>
</feature>
<evidence type="ECO:0000313" key="1">
    <source>
        <dbReference type="EMBL" id="SVC81566.1"/>
    </source>
</evidence>
<gene>
    <name evidence="1" type="ORF">METZ01_LOCUS334420</name>
</gene>
<dbReference type="InterPro" id="IPR036866">
    <property type="entry name" value="RibonucZ/Hydroxyglut_hydro"/>
</dbReference>
<accession>A0A382Q830</accession>
<protein>
    <submittedName>
        <fullName evidence="1">Uncharacterized protein</fullName>
    </submittedName>
</protein>
<name>A0A382Q830_9ZZZZ</name>
<sequence>MSDDNVNVKITMLGCGSSGGVPLIGNIWGPCDPNEPKNYRSRVSILVNFNNVN</sequence>
<dbReference type="AlphaFoldDB" id="A0A382Q830"/>